<gene>
    <name evidence="3" type="ORF">PABY_14480</name>
</gene>
<keyword evidence="4" id="KW-1185">Reference proteome</keyword>
<sequence length="174" mass="19914">MPSLEELLGGIAARIEERQGVTVAIVQPERLREAAETLRDAGYDYLLMISGVDEPKQGRIRVVYHFTRAENPSDLVALEVHVPRDNPRVPTISDVYPAAQLQEREEHEMLGIVFEGNPDLRHLLLPEDWPENVYPLRKDFRVVEEPFTTTKQSKPVWVLKPELKPEEQPAKDNS</sequence>
<reference evidence="3 4" key="1">
    <citation type="submission" date="2023-09" db="EMBL/GenBank/DDBJ databases">
        <title>Pyrofollis japonicus gen. nov. sp. nov., a novel member of the family Pyrodictiaceae isolated from the Iheya North hydrothermal field.</title>
        <authorList>
            <person name="Miyazaki U."/>
            <person name="Sanari M."/>
            <person name="Tame A."/>
            <person name="Kitajima M."/>
            <person name="Okamoto A."/>
            <person name="Sawayama S."/>
            <person name="Miyazaki J."/>
            <person name="Takai K."/>
            <person name="Nakagawa S."/>
        </authorList>
    </citation>
    <scope>NUCLEOTIDE SEQUENCE [LARGE SCALE GENOMIC DNA]</scope>
    <source>
        <strain evidence="3 4">AV2</strain>
    </source>
</reference>
<evidence type="ECO:0000259" key="2">
    <source>
        <dbReference type="Pfam" id="PF00329"/>
    </source>
</evidence>
<dbReference type="InterPro" id="IPR037232">
    <property type="entry name" value="NADH_quin_OxRdtase_su_C/D-like"/>
</dbReference>
<dbReference type="RefSeq" id="WP_338248677.1">
    <property type="nucleotide sequence ID" value="NZ_AP028907.1"/>
</dbReference>
<accession>A0ABM8IZ03</accession>
<proteinExistence type="inferred from homology"/>
<name>A0ABM8IZ03_9CREN</name>
<dbReference type="GeneID" id="89289460"/>
<dbReference type="PANTHER" id="PTHR10884">
    <property type="entry name" value="NADH DEHYDROGENASE UBIQUINONE IRON-SULFUR PROTEIN 3"/>
    <property type="match status" value="1"/>
</dbReference>
<dbReference type="Gene3D" id="3.30.460.80">
    <property type="entry name" value="NADH:ubiquinone oxidoreductase, 30kDa subunit"/>
    <property type="match status" value="1"/>
</dbReference>
<dbReference type="Pfam" id="PF00329">
    <property type="entry name" value="Complex1_30kDa"/>
    <property type="match status" value="1"/>
</dbReference>
<dbReference type="Proteomes" id="UP001341135">
    <property type="component" value="Chromosome"/>
</dbReference>
<evidence type="ECO:0000313" key="3">
    <source>
        <dbReference type="EMBL" id="BES81881.1"/>
    </source>
</evidence>
<dbReference type="SUPFAM" id="SSF143243">
    <property type="entry name" value="Nqo5-like"/>
    <property type="match status" value="1"/>
</dbReference>
<evidence type="ECO:0000256" key="1">
    <source>
        <dbReference type="ARBA" id="ARBA00007569"/>
    </source>
</evidence>
<dbReference type="InterPro" id="IPR001268">
    <property type="entry name" value="NADH_UbQ_OxRdtase_30kDa_su"/>
</dbReference>
<organism evidence="3 4">
    <name type="scientific">Pyrodictium abyssi</name>
    <dbReference type="NCBI Taxonomy" id="54256"/>
    <lineage>
        <taxon>Archaea</taxon>
        <taxon>Thermoproteota</taxon>
        <taxon>Thermoprotei</taxon>
        <taxon>Desulfurococcales</taxon>
        <taxon>Pyrodictiaceae</taxon>
        <taxon>Pyrodictium</taxon>
    </lineage>
</organism>
<dbReference type="PANTHER" id="PTHR10884:SF14">
    <property type="entry name" value="NADH DEHYDROGENASE [UBIQUINONE] IRON-SULFUR PROTEIN 3, MITOCHONDRIAL"/>
    <property type="match status" value="1"/>
</dbReference>
<evidence type="ECO:0000313" key="4">
    <source>
        <dbReference type="Proteomes" id="UP001341135"/>
    </source>
</evidence>
<protein>
    <submittedName>
        <fullName evidence="3">NADH-quinone oxidoreductase subunit C</fullName>
    </submittedName>
</protein>
<feature type="domain" description="NADH:ubiquinone oxidoreductase 30kDa subunit" evidence="2">
    <location>
        <begin position="26"/>
        <end position="143"/>
    </location>
</feature>
<comment type="similarity">
    <text evidence="1">Belongs to the complex I 30 kDa subunit family.</text>
</comment>
<dbReference type="EMBL" id="AP028907">
    <property type="protein sequence ID" value="BES81881.1"/>
    <property type="molecule type" value="Genomic_DNA"/>
</dbReference>